<sequence>MIFIFTLLGVVSHQQDPVPNQEIVLQFAHLEASSHQAQNTITIVKDQLQTIGVYNIKVEEQKDGSYIISYYSETDVAHVKKIFSETKELVLGSVSSHKEENPPKSPTEKQSTTYNLDVFEIQKQKIDNGFGGKCALELKFDYNRFFIPIASVPAQEIDIKSIERLEKEIYKFRKNSAIGIDNTPHKIPEVRAGPSC</sequence>
<evidence type="ECO:0000313" key="2">
    <source>
        <dbReference type="Proteomes" id="UP001224325"/>
    </source>
</evidence>
<organism evidence="1 2">
    <name type="scientific">Mariniflexile litorale</name>
    <dbReference type="NCBI Taxonomy" id="3045158"/>
    <lineage>
        <taxon>Bacteria</taxon>
        <taxon>Pseudomonadati</taxon>
        <taxon>Bacteroidota</taxon>
        <taxon>Flavobacteriia</taxon>
        <taxon>Flavobacteriales</taxon>
        <taxon>Flavobacteriaceae</taxon>
        <taxon>Mariniflexile</taxon>
    </lineage>
</organism>
<proteinExistence type="predicted"/>
<dbReference type="KEGG" id="mlil:QLS71_003340"/>
<name>A0AAU7EFV5_9FLAO</name>
<keyword evidence="2" id="KW-1185">Reference proteome</keyword>
<evidence type="ECO:0000313" key="1">
    <source>
        <dbReference type="EMBL" id="XBL15057.1"/>
    </source>
</evidence>
<reference evidence="1" key="1">
    <citation type="submission" date="2024-04" db="EMBL/GenBank/DDBJ databases">
        <title>Mariniflexile litorale, isolated from the shallow sediments of the Sea of Japan.</title>
        <authorList>
            <person name="Romanenko L."/>
            <person name="Isaeva M."/>
        </authorList>
    </citation>
    <scope>NUCLEOTIDE SEQUENCE [LARGE SCALE GENOMIC DNA]</scope>
    <source>
        <strain evidence="1">KMM 9835</strain>
    </source>
</reference>
<dbReference type="RefSeq" id="WP_308990499.1">
    <property type="nucleotide sequence ID" value="NZ_CP155618.1"/>
</dbReference>
<dbReference type="AlphaFoldDB" id="A0AAU7EFV5"/>
<dbReference type="EMBL" id="CP155618">
    <property type="protein sequence ID" value="XBL15057.1"/>
    <property type="molecule type" value="Genomic_DNA"/>
</dbReference>
<protein>
    <submittedName>
        <fullName evidence="1">Uncharacterized protein</fullName>
    </submittedName>
</protein>
<dbReference type="Proteomes" id="UP001224325">
    <property type="component" value="Chromosome"/>
</dbReference>
<accession>A0AAU7EFV5</accession>
<gene>
    <name evidence="1" type="ORF">QLS71_003340</name>
</gene>